<sequence length="427" mass="41699">MPGGPAGVAALVVAVAVVVAVAARTGDEMSGTALLLAGLAATGSASDATALLAALTVAAVVGGPVLGGCLDAVARPGRLLGGALAVHAVALGCLLASLGRVPLLVSLLVALLAGLPGGALSGGWTAQLRNVAPRERLSRATAFDAMTYHLAGLAGPALAGIVAGVWGASASVVVAVALVSLALPAAFALPAVRAVPAAFAPPPVEGAVRRVSGVPGGLVEGVRFLGRVRPLARATRVSVISCVGQGMLVACAPLLGEQVFGAAHRGVALLSLVAVSALAANAVLSRRTRPVRPDAVVRYSPLVLAVALLLASTGHPALVVAGLLVAGLGEGPQLAALFAVRHRETPAHLRGRVLTTGAALKVTGFALGVAVAGPLGARSPACALLTAAAIQVLAAGSYGVPGAVAARAAGLGRRREFVPGPRAHLDR</sequence>
<evidence type="ECO:0000256" key="6">
    <source>
        <dbReference type="SAM" id="Phobius"/>
    </source>
</evidence>
<comment type="subcellular location">
    <subcellularLocation>
        <location evidence="1">Cell membrane</location>
        <topology evidence="1">Multi-pass membrane protein</topology>
    </subcellularLocation>
</comment>
<feature type="transmembrane region" description="Helical" evidence="6">
    <location>
        <begin position="318"/>
        <end position="340"/>
    </location>
</feature>
<dbReference type="Gene3D" id="1.20.1250.20">
    <property type="entry name" value="MFS general substrate transporter like domains"/>
    <property type="match status" value="1"/>
</dbReference>
<keyword evidence="3 6" id="KW-0812">Transmembrane</keyword>
<feature type="transmembrane region" description="Helical" evidence="6">
    <location>
        <begin position="172"/>
        <end position="192"/>
    </location>
</feature>
<evidence type="ECO:0000313" key="8">
    <source>
        <dbReference type="Proteomes" id="UP000501179"/>
    </source>
</evidence>
<feature type="transmembrane region" description="Helical" evidence="6">
    <location>
        <begin position="296"/>
        <end position="312"/>
    </location>
</feature>
<dbReference type="Proteomes" id="UP000501179">
    <property type="component" value="Chromosome"/>
</dbReference>
<evidence type="ECO:0000256" key="4">
    <source>
        <dbReference type="ARBA" id="ARBA00022989"/>
    </source>
</evidence>
<organism evidence="7 8">
    <name type="scientific">Streptomyces liangshanensis</name>
    <dbReference type="NCBI Taxonomy" id="2717324"/>
    <lineage>
        <taxon>Bacteria</taxon>
        <taxon>Bacillati</taxon>
        <taxon>Actinomycetota</taxon>
        <taxon>Actinomycetes</taxon>
        <taxon>Kitasatosporales</taxon>
        <taxon>Streptomycetaceae</taxon>
        <taxon>Streptomyces</taxon>
    </lineage>
</organism>
<protein>
    <submittedName>
        <fullName evidence="7">MFS transporter</fullName>
    </submittedName>
</protein>
<dbReference type="AlphaFoldDB" id="A0A6G9GWN0"/>
<name>A0A6G9GWN0_9ACTN</name>
<feature type="transmembrane region" description="Helical" evidence="6">
    <location>
        <begin position="352"/>
        <end position="377"/>
    </location>
</feature>
<dbReference type="PANTHER" id="PTHR23513">
    <property type="entry name" value="INTEGRAL MEMBRANE EFFLUX PROTEIN-RELATED"/>
    <property type="match status" value="1"/>
</dbReference>
<evidence type="ECO:0000313" key="7">
    <source>
        <dbReference type="EMBL" id="QIQ02327.1"/>
    </source>
</evidence>
<feature type="transmembrane region" description="Helical" evidence="6">
    <location>
        <begin position="383"/>
        <end position="406"/>
    </location>
</feature>
<keyword evidence="5 6" id="KW-0472">Membrane</keyword>
<evidence type="ECO:0000256" key="2">
    <source>
        <dbReference type="ARBA" id="ARBA00022475"/>
    </source>
</evidence>
<dbReference type="GO" id="GO:0022857">
    <property type="term" value="F:transmembrane transporter activity"/>
    <property type="evidence" value="ECO:0007669"/>
    <property type="project" value="InterPro"/>
</dbReference>
<keyword evidence="4 6" id="KW-1133">Transmembrane helix</keyword>
<feature type="transmembrane region" description="Helical" evidence="6">
    <location>
        <begin position="79"/>
        <end position="98"/>
    </location>
</feature>
<reference evidence="7 8" key="1">
    <citation type="submission" date="2020-03" db="EMBL/GenBank/DDBJ databases">
        <title>A novel species.</title>
        <authorList>
            <person name="Gao J."/>
        </authorList>
    </citation>
    <scope>NUCLEOTIDE SEQUENCE [LARGE SCALE GENOMIC DNA]</scope>
    <source>
        <strain evidence="7 8">QMT-12</strain>
    </source>
</reference>
<dbReference type="PRINTS" id="PR00173">
    <property type="entry name" value="EDTRNSPORT"/>
</dbReference>
<accession>A0A6G9GWN0</accession>
<dbReference type="InterPro" id="IPR036259">
    <property type="entry name" value="MFS_trans_sf"/>
</dbReference>
<keyword evidence="2" id="KW-1003">Cell membrane</keyword>
<feature type="transmembrane region" description="Helical" evidence="6">
    <location>
        <begin position="48"/>
        <end position="67"/>
    </location>
</feature>
<keyword evidence="8" id="KW-1185">Reference proteome</keyword>
<feature type="transmembrane region" description="Helical" evidence="6">
    <location>
        <begin position="237"/>
        <end position="256"/>
    </location>
</feature>
<dbReference type="RefSeq" id="WP_167026119.1">
    <property type="nucleotide sequence ID" value="NZ_CP050177.1"/>
</dbReference>
<dbReference type="Pfam" id="PF07690">
    <property type="entry name" value="MFS_1"/>
    <property type="match status" value="1"/>
</dbReference>
<dbReference type="KEGG" id="slia:HA039_08410"/>
<dbReference type="SUPFAM" id="SSF103473">
    <property type="entry name" value="MFS general substrate transporter"/>
    <property type="match status" value="1"/>
</dbReference>
<dbReference type="GO" id="GO:0005886">
    <property type="term" value="C:plasma membrane"/>
    <property type="evidence" value="ECO:0007669"/>
    <property type="project" value="UniProtKB-SubCell"/>
</dbReference>
<feature type="transmembrane region" description="Helical" evidence="6">
    <location>
        <begin position="104"/>
        <end position="126"/>
    </location>
</feature>
<evidence type="ECO:0000256" key="1">
    <source>
        <dbReference type="ARBA" id="ARBA00004651"/>
    </source>
</evidence>
<dbReference type="EMBL" id="CP050177">
    <property type="protein sequence ID" value="QIQ02327.1"/>
    <property type="molecule type" value="Genomic_DNA"/>
</dbReference>
<dbReference type="PANTHER" id="PTHR23513:SF11">
    <property type="entry name" value="STAPHYLOFERRIN A TRANSPORTER"/>
    <property type="match status" value="1"/>
</dbReference>
<proteinExistence type="predicted"/>
<feature type="transmembrane region" description="Helical" evidence="6">
    <location>
        <begin position="262"/>
        <end position="284"/>
    </location>
</feature>
<evidence type="ECO:0000256" key="5">
    <source>
        <dbReference type="ARBA" id="ARBA00023136"/>
    </source>
</evidence>
<dbReference type="InterPro" id="IPR011701">
    <property type="entry name" value="MFS"/>
</dbReference>
<gene>
    <name evidence="7" type="ORF">HA039_08410</name>
</gene>
<feature type="transmembrane region" description="Helical" evidence="6">
    <location>
        <begin position="147"/>
        <end position="166"/>
    </location>
</feature>
<evidence type="ECO:0000256" key="3">
    <source>
        <dbReference type="ARBA" id="ARBA00022692"/>
    </source>
</evidence>